<dbReference type="CDD" id="cd01651">
    <property type="entry name" value="RT_G2_intron"/>
    <property type="match status" value="1"/>
</dbReference>
<dbReference type="EMBL" id="JRYB01000001">
    <property type="protein sequence ID" value="OIJ41380.1"/>
    <property type="molecule type" value="Genomic_DNA"/>
</dbReference>
<organism evidence="3 4">
    <name type="scientific">Massilia timonae</name>
    <dbReference type="NCBI Taxonomy" id="47229"/>
    <lineage>
        <taxon>Bacteria</taxon>
        <taxon>Pseudomonadati</taxon>
        <taxon>Pseudomonadota</taxon>
        <taxon>Betaproteobacteria</taxon>
        <taxon>Burkholderiales</taxon>
        <taxon>Oxalobacteraceae</taxon>
        <taxon>Telluria group</taxon>
        <taxon>Massilia</taxon>
    </lineage>
</organism>
<evidence type="ECO:0000256" key="1">
    <source>
        <dbReference type="ARBA" id="ARBA00034120"/>
    </source>
</evidence>
<dbReference type="InterPro" id="IPR000477">
    <property type="entry name" value="RT_dom"/>
</dbReference>
<dbReference type="Pfam" id="PF00078">
    <property type="entry name" value="RVT_1"/>
    <property type="match status" value="1"/>
</dbReference>
<evidence type="ECO:0000313" key="4">
    <source>
        <dbReference type="Proteomes" id="UP000180246"/>
    </source>
</evidence>
<dbReference type="GO" id="GO:0006397">
    <property type="term" value="P:mRNA processing"/>
    <property type="evidence" value="ECO:0007669"/>
    <property type="project" value="InterPro"/>
</dbReference>
<dbReference type="Pfam" id="PF21368">
    <property type="entry name" value="AI2M-like_HNH"/>
    <property type="match status" value="1"/>
</dbReference>
<dbReference type="PANTHER" id="PTHR34047:SF8">
    <property type="entry name" value="PROTEIN YKFC"/>
    <property type="match status" value="1"/>
</dbReference>
<dbReference type="Pfam" id="PF01348">
    <property type="entry name" value="Intron_maturas2"/>
    <property type="match status" value="1"/>
</dbReference>
<dbReference type="SUPFAM" id="SSF56672">
    <property type="entry name" value="DNA/RNA polymerases"/>
    <property type="match status" value="1"/>
</dbReference>
<feature type="domain" description="Reverse transcriptase" evidence="2">
    <location>
        <begin position="42"/>
        <end position="396"/>
    </location>
</feature>
<dbReference type="InterPro" id="IPR049030">
    <property type="entry name" value="AI2M-like_HNH"/>
</dbReference>
<dbReference type="Proteomes" id="UP000180246">
    <property type="component" value="Unassembled WGS sequence"/>
</dbReference>
<reference evidence="3 4" key="1">
    <citation type="submission" date="2014-10" db="EMBL/GenBank/DDBJ databases">
        <authorList>
            <person name="Seo M.-J."/>
            <person name="Seok Y.J."/>
            <person name="Cha I.-T."/>
        </authorList>
    </citation>
    <scope>NUCLEOTIDE SEQUENCE [LARGE SCALE GENOMIC DNA]</scope>
    <source>
        <strain evidence="3 4">NEU</strain>
    </source>
</reference>
<evidence type="ECO:0000313" key="3">
    <source>
        <dbReference type="EMBL" id="OIJ41380.1"/>
    </source>
</evidence>
<dbReference type="InterPro" id="IPR051083">
    <property type="entry name" value="GrpII_Intron_Splice-Mob/Def"/>
</dbReference>
<sequence length="665" mass="76838">MGACPDLWLRAYANIHPNKGALTRGVDDNTLDGFSMERVNNLIQSIKHGAYSPKPVRRVHIPKDKLNPKGKTRPLGIPTGDDKLVQEVMRMILEALYEPVFSEDSHGFRPRRSCHTALDGIRSGWKSTKWFCEVDIKGYFDNIDHTKLLDILRKRIEDETFLSLLGKFLKAGYVEDWRWSATHSGTPQGGIVSPILANIYLHELDIFMQGLKAQFNKGHRRRPNQEYARLKNRAYLRRKRLRAADTLGEEEASNLREKIATLKEQYPGKPNGDLDLDAPAYRKLDNELAKLQAVLRDKGPIDDEEVGRLQSEIKVLTKQYNAMPANDMHDPNFRRLHYVRYADDFLIGVTGTKDEAKGIMAHVASFIEGELKLEVSTEKSRLGAFEDGCKFLGYGIKMRREAKRMKTVVGRRSGRAIHAVKRTITGHIHFSVPEEKCRKFVRSHGYGVYDAGRTGFWPRKWMTQCSEYEIVTQYNAEMRGFANYYNRCARLYLNKVEWIWLNSLIRTLGWKWGHMTPNAVYSRLRQPDGTHALEFEGKDGKPRLLKIYSLTDRRRISYGDKGLENPYVDIQPKAGWMLGRTELLRRLNAHICEYCWDEEGPFEVHHVRKMKDIAEGKSMWQKLMIARQRKTMVLCLPCHHRLHQGALPDNRFWKNVDTVDGEPDA</sequence>
<comment type="caution">
    <text evidence="3">The sequence shown here is derived from an EMBL/GenBank/DDBJ whole genome shotgun (WGS) entry which is preliminary data.</text>
</comment>
<accession>A0A1S2N987</accession>
<evidence type="ECO:0000259" key="2">
    <source>
        <dbReference type="PROSITE" id="PS50878"/>
    </source>
</evidence>
<dbReference type="PROSITE" id="PS50878">
    <property type="entry name" value="RT_POL"/>
    <property type="match status" value="1"/>
</dbReference>
<dbReference type="InterPro" id="IPR024937">
    <property type="entry name" value="Domain_X"/>
</dbReference>
<dbReference type="AlphaFoldDB" id="A0A1S2N987"/>
<dbReference type="PANTHER" id="PTHR34047">
    <property type="entry name" value="NUCLEAR INTRON MATURASE 1, MITOCHONDRIAL-RELATED"/>
    <property type="match status" value="1"/>
</dbReference>
<comment type="similarity">
    <text evidence="1">Belongs to the bacterial reverse transcriptase family.</text>
</comment>
<gene>
    <name evidence="3" type="primary">ltrA</name>
    <name evidence="3" type="ORF">LO55_1609</name>
</gene>
<name>A0A1S2N987_9BURK</name>
<proteinExistence type="inferred from homology"/>
<protein>
    <submittedName>
        <fullName evidence="3">Group II intron-encoded protein ltrA</fullName>
    </submittedName>
</protein>
<dbReference type="InterPro" id="IPR043502">
    <property type="entry name" value="DNA/RNA_pol_sf"/>
</dbReference>